<accession>Q5VQ76</accession>
<protein>
    <submittedName>
        <fullName evidence="2">Uncharacterized protein</fullName>
    </submittedName>
</protein>
<reference evidence="3" key="1">
    <citation type="journal article" date="2005" name="Nature">
        <title>The map-based sequence of the rice genome.</title>
        <authorList>
            <consortium name="International rice genome sequencing project (IRGSP)"/>
            <person name="Matsumoto T."/>
            <person name="Wu J."/>
            <person name="Kanamori H."/>
            <person name="Katayose Y."/>
            <person name="Fujisawa M."/>
            <person name="Namiki N."/>
            <person name="Mizuno H."/>
            <person name="Yamamoto K."/>
            <person name="Antonio B.A."/>
            <person name="Baba T."/>
            <person name="Sakata K."/>
            <person name="Nagamura Y."/>
            <person name="Aoki H."/>
            <person name="Arikawa K."/>
            <person name="Arita K."/>
            <person name="Bito T."/>
            <person name="Chiden Y."/>
            <person name="Fujitsuka N."/>
            <person name="Fukunaka R."/>
            <person name="Hamada M."/>
            <person name="Harada C."/>
            <person name="Hayashi A."/>
            <person name="Hijishita S."/>
            <person name="Honda M."/>
            <person name="Hosokawa S."/>
            <person name="Ichikawa Y."/>
            <person name="Idonuma A."/>
            <person name="Iijima M."/>
            <person name="Ikeda M."/>
            <person name="Ikeno M."/>
            <person name="Ito K."/>
            <person name="Ito S."/>
            <person name="Ito T."/>
            <person name="Ito Y."/>
            <person name="Ito Y."/>
            <person name="Iwabuchi A."/>
            <person name="Kamiya K."/>
            <person name="Karasawa W."/>
            <person name="Kurita K."/>
            <person name="Katagiri S."/>
            <person name="Kikuta A."/>
            <person name="Kobayashi H."/>
            <person name="Kobayashi N."/>
            <person name="Machita K."/>
            <person name="Maehara T."/>
            <person name="Masukawa M."/>
            <person name="Mizubayashi T."/>
            <person name="Mukai Y."/>
            <person name="Nagasaki H."/>
            <person name="Nagata Y."/>
            <person name="Naito S."/>
            <person name="Nakashima M."/>
            <person name="Nakama Y."/>
            <person name="Nakamichi Y."/>
            <person name="Nakamura M."/>
            <person name="Meguro A."/>
            <person name="Negishi M."/>
            <person name="Ohta I."/>
            <person name="Ohta T."/>
            <person name="Okamoto M."/>
            <person name="Ono N."/>
            <person name="Saji S."/>
            <person name="Sakaguchi M."/>
            <person name="Sakai K."/>
            <person name="Shibata M."/>
            <person name="Shimokawa T."/>
            <person name="Song J."/>
            <person name="Takazaki Y."/>
            <person name="Terasawa K."/>
            <person name="Tsugane M."/>
            <person name="Tsuji K."/>
            <person name="Ueda S."/>
            <person name="Waki K."/>
            <person name="Yamagata H."/>
            <person name="Yamamoto M."/>
            <person name="Yamamoto S."/>
            <person name="Yamane H."/>
            <person name="Yoshiki S."/>
            <person name="Yoshihara R."/>
            <person name="Yukawa K."/>
            <person name="Zhong H."/>
            <person name="Yano M."/>
            <person name="Yuan Q."/>
            <person name="Ouyang S."/>
            <person name="Liu J."/>
            <person name="Jones K.M."/>
            <person name="Gansberger K."/>
            <person name="Moffat K."/>
            <person name="Hill J."/>
            <person name="Bera J."/>
            <person name="Fadrosh D."/>
            <person name="Jin S."/>
            <person name="Johri S."/>
            <person name="Kim M."/>
            <person name="Overton L."/>
            <person name="Reardon M."/>
            <person name="Tsitrin T."/>
            <person name="Vuong H."/>
            <person name="Weaver B."/>
            <person name="Ciecko A."/>
            <person name="Tallon L."/>
            <person name="Jackson J."/>
            <person name="Pai G."/>
            <person name="Aken S.V."/>
            <person name="Utterback T."/>
            <person name="Reidmuller S."/>
            <person name="Feldblyum T."/>
            <person name="Hsiao J."/>
            <person name="Zismann V."/>
            <person name="Iobst S."/>
            <person name="de Vazeille A.R."/>
            <person name="Buell C.R."/>
            <person name="Ying K."/>
            <person name="Li Y."/>
            <person name="Lu T."/>
            <person name="Huang Y."/>
            <person name="Zhao Q."/>
            <person name="Feng Q."/>
            <person name="Zhang L."/>
            <person name="Zhu J."/>
            <person name="Weng Q."/>
            <person name="Mu J."/>
            <person name="Lu Y."/>
            <person name="Fan D."/>
            <person name="Liu Y."/>
            <person name="Guan J."/>
            <person name="Zhang Y."/>
            <person name="Yu S."/>
            <person name="Liu X."/>
            <person name="Zhang Y."/>
            <person name="Hong G."/>
            <person name="Han B."/>
            <person name="Choisne N."/>
            <person name="Demange N."/>
            <person name="Orjeda G."/>
            <person name="Samain S."/>
            <person name="Cattolico L."/>
            <person name="Pelletier E."/>
            <person name="Couloux A."/>
            <person name="Segurens B."/>
            <person name="Wincker P."/>
            <person name="D'Hont A."/>
            <person name="Scarpelli C."/>
            <person name="Weissenbach J."/>
            <person name="Salanoubat M."/>
            <person name="Quetier F."/>
            <person name="Yu Y."/>
            <person name="Kim H.R."/>
            <person name="Rambo T."/>
            <person name="Currie J."/>
            <person name="Collura K."/>
            <person name="Luo M."/>
            <person name="Yang T."/>
            <person name="Ammiraju J.S.S."/>
            <person name="Engler F."/>
            <person name="Soderlund C."/>
            <person name="Wing R.A."/>
            <person name="Palmer L.E."/>
            <person name="de la Bastide M."/>
            <person name="Spiegel L."/>
            <person name="Nascimento L."/>
            <person name="Zutavern T."/>
            <person name="O'Shaughnessy A."/>
            <person name="Dike S."/>
            <person name="Dedhia N."/>
            <person name="Preston R."/>
            <person name="Balija V."/>
            <person name="McCombie W.R."/>
            <person name="Chow T."/>
            <person name="Chen H."/>
            <person name="Chung M."/>
            <person name="Chen C."/>
            <person name="Shaw J."/>
            <person name="Wu H."/>
            <person name="Hsiao K."/>
            <person name="Chao Y."/>
            <person name="Chu M."/>
            <person name="Cheng C."/>
            <person name="Hour A."/>
            <person name="Lee P."/>
            <person name="Lin S."/>
            <person name="Lin Y."/>
            <person name="Liou J."/>
            <person name="Liu S."/>
            <person name="Hsing Y."/>
            <person name="Raghuvanshi S."/>
            <person name="Mohanty A."/>
            <person name="Bharti A.K."/>
            <person name="Gaur A."/>
            <person name="Gupta V."/>
            <person name="Kumar D."/>
            <person name="Ravi V."/>
            <person name="Vij S."/>
            <person name="Kapur A."/>
            <person name="Khurana P."/>
            <person name="Khurana P."/>
            <person name="Khurana J.P."/>
            <person name="Tyagi A.K."/>
            <person name="Gaikwad K."/>
            <person name="Singh A."/>
            <person name="Dalal V."/>
            <person name="Srivastava S."/>
            <person name="Dixit A."/>
            <person name="Pal A.K."/>
            <person name="Ghazi I.A."/>
            <person name="Yadav M."/>
            <person name="Pandit A."/>
            <person name="Bhargava A."/>
            <person name="Sureshbabu K."/>
            <person name="Batra K."/>
            <person name="Sharma T.R."/>
            <person name="Mohapatra T."/>
            <person name="Singh N.K."/>
            <person name="Messing J."/>
            <person name="Nelson A.B."/>
            <person name="Fuks G."/>
            <person name="Kavchok S."/>
            <person name="Keizer G."/>
            <person name="Linton E."/>
            <person name="Llaca V."/>
            <person name="Song R."/>
            <person name="Tanyolac B."/>
            <person name="Young S."/>
            <person name="Ho-Il K."/>
            <person name="Hahn J.H."/>
            <person name="Sangsakoo G."/>
            <person name="Vanavichit A."/>
            <person name="de Mattos Luiz.A.T."/>
            <person name="Zimmer P.D."/>
            <person name="Malone G."/>
            <person name="Dellagostin O."/>
            <person name="de Oliveira A.C."/>
            <person name="Bevan M."/>
            <person name="Bancroft I."/>
            <person name="Minx P."/>
            <person name="Cordum H."/>
            <person name="Wilson R."/>
            <person name="Cheng Z."/>
            <person name="Jin W."/>
            <person name="Jiang J."/>
            <person name="Leong S.A."/>
            <person name="Iwama H."/>
            <person name="Gojobori T."/>
            <person name="Itoh T."/>
            <person name="Niimura Y."/>
            <person name="Fujii Y."/>
            <person name="Habara T."/>
            <person name="Sakai H."/>
            <person name="Sato Y."/>
            <person name="Wilson G."/>
            <person name="Kumar K."/>
            <person name="McCouch S."/>
            <person name="Juretic N."/>
            <person name="Hoen D."/>
            <person name="Wright S."/>
            <person name="Bruskiewich R."/>
            <person name="Bureau T."/>
            <person name="Miyao A."/>
            <person name="Hirochika H."/>
            <person name="Nishikawa T."/>
            <person name="Kadowaki K."/>
            <person name="Sugiura M."/>
            <person name="Burr B."/>
            <person name="Sasaki T."/>
        </authorList>
    </citation>
    <scope>NUCLEOTIDE SEQUENCE [LARGE SCALE GENOMIC DNA]</scope>
    <source>
        <strain evidence="3">cv. Nipponbare</strain>
    </source>
</reference>
<evidence type="ECO:0000256" key="1">
    <source>
        <dbReference type="SAM" id="MobiDB-lite"/>
    </source>
</evidence>
<dbReference type="AlphaFoldDB" id="Q5VQ76"/>
<evidence type="ECO:0000313" key="2">
    <source>
        <dbReference type="EMBL" id="BAD68399.1"/>
    </source>
</evidence>
<feature type="compositionally biased region" description="Acidic residues" evidence="1">
    <location>
        <begin position="13"/>
        <end position="33"/>
    </location>
</feature>
<dbReference type="HOGENOM" id="CLU_041476_0_0_1"/>
<feature type="compositionally biased region" description="Acidic residues" evidence="1">
    <location>
        <begin position="41"/>
        <end position="55"/>
    </location>
</feature>
<feature type="compositionally biased region" description="Polar residues" evidence="1">
    <location>
        <begin position="68"/>
        <end position="78"/>
    </location>
</feature>
<dbReference type="Proteomes" id="UP000000763">
    <property type="component" value="Chromosome 6"/>
</dbReference>
<name>Q5VQ76_ORYSJ</name>
<evidence type="ECO:0000313" key="3">
    <source>
        <dbReference type="Proteomes" id="UP000000763"/>
    </source>
</evidence>
<organism evidence="2 3">
    <name type="scientific">Oryza sativa subsp. japonica</name>
    <name type="common">Rice</name>
    <dbReference type="NCBI Taxonomy" id="39947"/>
    <lineage>
        <taxon>Eukaryota</taxon>
        <taxon>Viridiplantae</taxon>
        <taxon>Streptophyta</taxon>
        <taxon>Embryophyta</taxon>
        <taxon>Tracheophyta</taxon>
        <taxon>Spermatophyta</taxon>
        <taxon>Magnoliopsida</taxon>
        <taxon>Liliopsida</taxon>
        <taxon>Poales</taxon>
        <taxon>Poaceae</taxon>
        <taxon>BOP clade</taxon>
        <taxon>Oryzoideae</taxon>
        <taxon>Oryzeae</taxon>
        <taxon>Oryzinae</taxon>
        <taxon>Oryza</taxon>
        <taxon>Oryza sativa</taxon>
    </lineage>
</organism>
<proteinExistence type="predicted"/>
<feature type="region of interest" description="Disordered" evidence="1">
    <location>
        <begin position="1"/>
        <end position="78"/>
    </location>
</feature>
<reference evidence="3" key="2">
    <citation type="journal article" date="2008" name="Nucleic Acids Res.">
        <title>The rice annotation project database (RAP-DB): 2008 update.</title>
        <authorList>
            <consortium name="The rice annotation project (RAP)"/>
        </authorList>
    </citation>
    <scope>GENOME REANNOTATION</scope>
    <source>
        <strain evidence="3">cv. Nipponbare</strain>
    </source>
</reference>
<sequence>MTLVEAFKRMQVIEDEETEDALDENGEPDEEVLEENKVEESTDEAVEVDADEPEETVLVNGKEGEEQWGTNNEGTSSA</sequence>
<dbReference type="EMBL" id="AP003487">
    <property type="protein sequence ID" value="BAD68399.1"/>
    <property type="molecule type" value="Genomic_DNA"/>
</dbReference>
<feature type="compositionally biased region" description="Basic and acidic residues" evidence="1">
    <location>
        <begin position="1"/>
        <end position="12"/>
    </location>
</feature>
<gene>
    <name evidence="2" type="primary">OSJNBa0007O20.8-3</name>
</gene>